<evidence type="ECO:0000313" key="15">
    <source>
        <dbReference type="Proteomes" id="UP000076502"/>
    </source>
</evidence>
<evidence type="ECO:0000259" key="13">
    <source>
        <dbReference type="PROSITE" id="PS51704"/>
    </source>
</evidence>
<comment type="subcellular location">
    <subcellularLocation>
        <location evidence="1">Membrane</location>
    </subcellularLocation>
</comment>
<proteinExistence type="inferred from homology"/>
<dbReference type="PROSITE" id="PS51704">
    <property type="entry name" value="GP_PDE"/>
    <property type="match status" value="1"/>
</dbReference>
<evidence type="ECO:0000256" key="3">
    <source>
        <dbReference type="ARBA" id="ARBA00022692"/>
    </source>
</evidence>
<feature type="domain" description="GP-PDE" evidence="13">
    <location>
        <begin position="34"/>
        <end position="309"/>
    </location>
</feature>
<evidence type="ECO:0000256" key="7">
    <source>
        <dbReference type="ARBA" id="ARBA00023136"/>
    </source>
</evidence>
<dbReference type="GO" id="GO:0005789">
    <property type="term" value="C:endoplasmic reticulum membrane"/>
    <property type="evidence" value="ECO:0007669"/>
    <property type="project" value="TreeGrafter"/>
</dbReference>
<comment type="similarity">
    <text evidence="2">Belongs to the glycerophosphoryl diester phosphodiesterase family.</text>
</comment>
<protein>
    <submittedName>
        <fullName evidence="14">Glycerophosphodiester phosphodiesterase domain-containing protein 1</fullName>
    </submittedName>
</protein>
<dbReference type="AlphaFoldDB" id="A0A154PN59"/>
<evidence type="ECO:0000256" key="8">
    <source>
        <dbReference type="ARBA" id="ARBA00036083"/>
    </source>
</evidence>
<keyword evidence="6" id="KW-0443">Lipid metabolism</keyword>
<dbReference type="SUPFAM" id="SSF51695">
    <property type="entry name" value="PLC-like phosphodiesterases"/>
    <property type="match status" value="1"/>
</dbReference>
<evidence type="ECO:0000256" key="10">
    <source>
        <dbReference type="ARBA" id="ARBA00047538"/>
    </source>
</evidence>
<dbReference type="STRING" id="178035.A0A154PN59"/>
<evidence type="ECO:0000256" key="6">
    <source>
        <dbReference type="ARBA" id="ARBA00023098"/>
    </source>
</evidence>
<dbReference type="GO" id="GO:0046475">
    <property type="term" value="P:glycerophospholipid catabolic process"/>
    <property type="evidence" value="ECO:0007669"/>
    <property type="project" value="TreeGrafter"/>
</dbReference>
<keyword evidence="5" id="KW-1133">Transmembrane helix</keyword>
<evidence type="ECO:0000256" key="9">
    <source>
        <dbReference type="ARBA" id="ARBA00047392"/>
    </source>
</evidence>
<dbReference type="CDD" id="cd08612">
    <property type="entry name" value="GDPD_GDE4"/>
    <property type="match status" value="1"/>
</dbReference>
<dbReference type="OrthoDB" id="1058301at2759"/>
<comment type="catalytic activity">
    <reaction evidence="11">
        <text>1-O-(1Z-octadecenyl)-sn-glycero-3-phospho-N-hexadecanoyl-ethanolamine + H2O = 1-O-(1Z-octadecenyl)-sn-glycero-3-phosphate + N-hexadecanoylethanolamine + H(+)</text>
        <dbReference type="Rhea" id="RHEA:53184"/>
        <dbReference type="ChEBI" id="CHEBI:15377"/>
        <dbReference type="ChEBI" id="CHEBI:15378"/>
        <dbReference type="ChEBI" id="CHEBI:71464"/>
        <dbReference type="ChEBI" id="CHEBI:137009"/>
        <dbReference type="ChEBI" id="CHEBI:137017"/>
    </reaction>
    <physiologicalReaction direction="left-to-right" evidence="11">
        <dbReference type="Rhea" id="RHEA:53185"/>
    </physiologicalReaction>
</comment>
<evidence type="ECO:0000313" key="14">
    <source>
        <dbReference type="EMBL" id="KZC13311.1"/>
    </source>
</evidence>
<evidence type="ECO:0000256" key="5">
    <source>
        <dbReference type="ARBA" id="ARBA00022989"/>
    </source>
</evidence>
<comment type="catalytic activity">
    <reaction evidence="8">
        <text>1-O-hexadecyl-sn-glycero-3-phosphocholine + H2O = 1-O-hexadecyl-sn-glycero-3-phosphate + choline + H(+)</text>
        <dbReference type="Rhea" id="RHEA:41143"/>
        <dbReference type="ChEBI" id="CHEBI:15354"/>
        <dbReference type="ChEBI" id="CHEBI:15377"/>
        <dbReference type="ChEBI" id="CHEBI:15378"/>
        <dbReference type="ChEBI" id="CHEBI:64496"/>
        <dbReference type="ChEBI" id="CHEBI:77580"/>
    </reaction>
    <physiologicalReaction direction="left-to-right" evidence="8">
        <dbReference type="Rhea" id="RHEA:41144"/>
    </physiologicalReaction>
</comment>
<dbReference type="Proteomes" id="UP000076502">
    <property type="component" value="Unassembled WGS sequence"/>
</dbReference>
<dbReference type="GO" id="GO:0008081">
    <property type="term" value="F:phosphoric diester hydrolase activity"/>
    <property type="evidence" value="ECO:0007669"/>
    <property type="project" value="InterPro"/>
</dbReference>
<evidence type="ECO:0000256" key="4">
    <source>
        <dbReference type="ARBA" id="ARBA00022801"/>
    </source>
</evidence>
<dbReference type="GO" id="GO:0004622">
    <property type="term" value="F:phosphatidylcholine lysophospholipase activity"/>
    <property type="evidence" value="ECO:0007669"/>
    <property type="project" value="TreeGrafter"/>
</dbReference>
<comment type="catalytic activity">
    <reaction evidence="9">
        <text>N-(5Z,8Z,11Z,14Z-eicosatetraenoyl)-1-(9Z-octadecenoyl)-sn-glycero-3-phosphoethanolamine + H2O = N-(5Z,8Z,11Z,14Z-eicosatetraenoyl)-ethanolamine + 1-(9Z-octadecenoyl)-sn-glycero-3-phosphate + H(+)</text>
        <dbReference type="Rhea" id="RHEA:45544"/>
        <dbReference type="ChEBI" id="CHEBI:2700"/>
        <dbReference type="ChEBI" id="CHEBI:15377"/>
        <dbReference type="ChEBI" id="CHEBI:15378"/>
        <dbReference type="ChEBI" id="CHEBI:74544"/>
        <dbReference type="ChEBI" id="CHEBI:85223"/>
    </reaction>
    <physiologicalReaction direction="left-to-right" evidence="9">
        <dbReference type="Rhea" id="RHEA:45545"/>
    </physiologicalReaction>
</comment>
<dbReference type="InterPro" id="IPR017946">
    <property type="entry name" value="PLC-like_Pdiesterase_TIM-brl"/>
</dbReference>
<keyword evidence="3" id="KW-0812">Transmembrane</keyword>
<dbReference type="InterPro" id="IPR052271">
    <property type="entry name" value="GDPD-Related"/>
</dbReference>
<accession>A0A154PN59</accession>
<dbReference type="EMBL" id="KQ434998">
    <property type="protein sequence ID" value="KZC13311.1"/>
    <property type="molecule type" value="Genomic_DNA"/>
</dbReference>
<dbReference type="Pfam" id="PF03009">
    <property type="entry name" value="GDPD"/>
    <property type="match status" value="1"/>
</dbReference>
<evidence type="ECO:0000256" key="12">
    <source>
        <dbReference type="ARBA" id="ARBA00048947"/>
    </source>
</evidence>
<dbReference type="PROSITE" id="PS50007">
    <property type="entry name" value="PIPLC_X_DOMAIN"/>
    <property type="match status" value="1"/>
</dbReference>
<name>A0A154PN59_DUFNO</name>
<dbReference type="Gene3D" id="3.20.20.190">
    <property type="entry name" value="Phosphatidylinositol (PI) phosphodiesterase"/>
    <property type="match status" value="1"/>
</dbReference>
<evidence type="ECO:0000256" key="1">
    <source>
        <dbReference type="ARBA" id="ARBA00004370"/>
    </source>
</evidence>
<keyword evidence="15" id="KW-1185">Reference proteome</keyword>
<dbReference type="PANTHER" id="PTHR42758:SF2">
    <property type="entry name" value="PHOSPHATIDYLGLYCEROL PHOSPHOLIPASE C"/>
    <property type="match status" value="1"/>
</dbReference>
<dbReference type="PANTHER" id="PTHR42758">
    <property type="entry name" value="PHOSPHATIDYLGLYCEROL PHOSPHOLIPASE C"/>
    <property type="match status" value="1"/>
</dbReference>
<evidence type="ECO:0000256" key="2">
    <source>
        <dbReference type="ARBA" id="ARBA00007277"/>
    </source>
</evidence>
<dbReference type="OMA" id="VHVWTID"/>
<comment type="catalytic activity">
    <reaction evidence="10">
        <text>N-hexadecanoyl-1-(9Z-octadecenoyl)-sn-glycero-3-phosphoethanolamine + H2O = N-hexadecanoylethanolamine + 1-(9Z-octadecenoyl)-sn-glycero-3-phosphate + H(+)</text>
        <dbReference type="Rhea" id="RHEA:53168"/>
        <dbReference type="ChEBI" id="CHEBI:15377"/>
        <dbReference type="ChEBI" id="CHEBI:15378"/>
        <dbReference type="ChEBI" id="CHEBI:71464"/>
        <dbReference type="ChEBI" id="CHEBI:74544"/>
        <dbReference type="ChEBI" id="CHEBI:85217"/>
    </reaction>
    <physiologicalReaction direction="left-to-right" evidence="10">
        <dbReference type="Rhea" id="RHEA:53169"/>
    </physiologicalReaction>
</comment>
<gene>
    <name evidence="14" type="ORF">WN55_05618</name>
</gene>
<reference evidence="14 15" key="1">
    <citation type="submission" date="2015-07" db="EMBL/GenBank/DDBJ databases">
        <title>The genome of Dufourea novaeangliae.</title>
        <authorList>
            <person name="Pan H."/>
            <person name="Kapheim K."/>
        </authorList>
    </citation>
    <scope>NUCLEOTIDE SEQUENCE [LARGE SCALE GENOMIC DNA]</scope>
    <source>
        <strain evidence="14">0120121106</strain>
        <tissue evidence="14">Whole body</tissue>
    </source>
</reference>
<evidence type="ECO:0000256" key="11">
    <source>
        <dbReference type="ARBA" id="ARBA00048580"/>
    </source>
</evidence>
<keyword evidence="4" id="KW-0378">Hydrolase</keyword>
<organism evidence="14 15">
    <name type="scientific">Dufourea novaeangliae</name>
    <name type="common">Sweat bee</name>
    <dbReference type="NCBI Taxonomy" id="178035"/>
    <lineage>
        <taxon>Eukaryota</taxon>
        <taxon>Metazoa</taxon>
        <taxon>Ecdysozoa</taxon>
        <taxon>Arthropoda</taxon>
        <taxon>Hexapoda</taxon>
        <taxon>Insecta</taxon>
        <taxon>Pterygota</taxon>
        <taxon>Neoptera</taxon>
        <taxon>Endopterygota</taxon>
        <taxon>Hymenoptera</taxon>
        <taxon>Apocrita</taxon>
        <taxon>Aculeata</taxon>
        <taxon>Apoidea</taxon>
        <taxon>Anthophila</taxon>
        <taxon>Halictidae</taxon>
        <taxon>Rophitinae</taxon>
        <taxon>Dufourea</taxon>
    </lineage>
</organism>
<comment type="catalytic activity">
    <reaction evidence="12">
        <text>N,1-di-(9Z-octadecenoyl)-sn-glycero-3-phosphoethanolamine + H2O = N-(9Z-octadecenoyl) ethanolamine + 1-(9Z-octadecenoyl)-sn-glycero-3-phosphate + H(+)</text>
        <dbReference type="Rhea" id="RHEA:56460"/>
        <dbReference type="ChEBI" id="CHEBI:15377"/>
        <dbReference type="ChEBI" id="CHEBI:15378"/>
        <dbReference type="ChEBI" id="CHEBI:71466"/>
        <dbReference type="ChEBI" id="CHEBI:74544"/>
        <dbReference type="ChEBI" id="CHEBI:85222"/>
    </reaction>
    <physiologicalReaction direction="left-to-right" evidence="12">
        <dbReference type="Rhea" id="RHEA:56461"/>
    </physiologicalReaction>
</comment>
<sequence length="315" mass="36365">MLLYTLVGGYVLTSMILLKYPTLLHKKKNVKFTCRHISHRGGAGEGYENTMYAFKRAVAIGTEMLELDCHLTKDGEVVVSHDQNLLRSAGINKNISELTYKELPLLKPHLPIDFDPDSVYIGSEKEEDRQVPLLKEVFKAFPNMPINIDIKINDDELISKVSNLIKEYNREEYTVWGNFSNEITQKCYKTNPNVNLLFSTQRVTLLIFLMYTGLLPFVPLKETHLEICLPSIYLRRKGGPSSTLQHLEKLIVHTMNVLLMRPSLFNHLRARGIHVYFWVLNKDEEFERAFDLGATGIMTDYPTKLKLFLKNHTFE</sequence>
<keyword evidence="7" id="KW-0472">Membrane</keyword>
<dbReference type="InterPro" id="IPR030395">
    <property type="entry name" value="GP_PDE_dom"/>
</dbReference>